<reference evidence="1 2" key="1">
    <citation type="submission" date="2014-11" db="EMBL/GenBank/DDBJ databases">
        <authorList>
            <person name="Wibberg Daniel"/>
        </authorList>
    </citation>
    <scope>NUCLEOTIDE SEQUENCE [LARGE SCALE GENOMIC DNA]</scope>
    <source>
        <strain evidence="1">Rhizoctonia solani AG1-IB 7/3/14</strain>
    </source>
</reference>
<name>A0A0B7FVQ6_THACB</name>
<dbReference type="EMBL" id="LN679145">
    <property type="protein sequence ID" value="CEL60328.1"/>
    <property type="molecule type" value="Genomic_DNA"/>
</dbReference>
<organism evidence="1 2">
    <name type="scientific">Thanatephorus cucumeris (strain AG1-IB / isolate 7/3/14)</name>
    <name type="common">Lettuce bottom rot fungus</name>
    <name type="synonym">Rhizoctonia solani</name>
    <dbReference type="NCBI Taxonomy" id="1108050"/>
    <lineage>
        <taxon>Eukaryota</taxon>
        <taxon>Fungi</taxon>
        <taxon>Dikarya</taxon>
        <taxon>Basidiomycota</taxon>
        <taxon>Agaricomycotina</taxon>
        <taxon>Agaricomycetes</taxon>
        <taxon>Cantharellales</taxon>
        <taxon>Ceratobasidiaceae</taxon>
        <taxon>Rhizoctonia</taxon>
        <taxon>Rhizoctonia solani AG-1</taxon>
    </lineage>
</organism>
<dbReference type="AlphaFoldDB" id="A0A0B7FVQ6"/>
<keyword evidence="2" id="KW-1185">Reference proteome</keyword>
<sequence>MSHSYTPRTSVFIGLVYSIVPEFMHGSHSEGETPLVTPIHTDFSDTSNLIGCSRLTTNEYARLDEYFLEECEHDCPPAPRVDNGSFDYKFACEYGPSSELGTSIDYSVNNSASDHSDVLSKALTHQPHLFGPEDLESLRVQVRRVHRILPFEGPNTLEDRCYIWTIPYAPRPDTGSWLSDSENVVPITHGTFPPDAKPTLHHYPHLESFAQSAFAKPILPKYSAPIIEANATKQPTLDGSPTRVVKWNLGLGLTLDDIDEPDGCGTEIGEASVEFAECSFFDSEIDFQFCSTADTTLNTTTETIPDLLTNSQDGVLVERNLKCVAT</sequence>
<protein>
    <submittedName>
        <fullName evidence="1">Uncharacterized protein</fullName>
    </submittedName>
</protein>
<dbReference type="OrthoDB" id="3160003at2759"/>
<proteinExistence type="predicted"/>
<dbReference type="Proteomes" id="UP000059188">
    <property type="component" value="Unassembled WGS sequence"/>
</dbReference>
<evidence type="ECO:0000313" key="1">
    <source>
        <dbReference type="EMBL" id="CEL60328.1"/>
    </source>
</evidence>
<gene>
    <name evidence="1" type="ORF">RSOLAG1IB_09546</name>
</gene>
<accession>A0A0B7FVQ6</accession>
<evidence type="ECO:0000313" key="2">
    <source>
        <dbReference type="Proteomes" id="UP000059188"/>
    </source>
</evidence>